<evidence type="ECO:0000313" key="2">
    <source>
        <dbReference type="EMBL" id="KAF5326128.1"/>
    </source>
</evidence>
<keyword evidence="1" id="KW-0378">Hydrolase</keyword>
<comment type="caution">
    <text evidence="2">The sequence shown here is derived from an EMBL/GenBank/DDBJ whole genome shotgun (WGS) entry which is preliminary data.</text>
</comment>
<dbReference type="InterPro" id="IPR019438">
    <property type="entry name" value="Q_salvage"/>
</dbReference>
<accession>A0A8H5F7K3</accession>
<dbReference type="GO" id="GO:0006400">
    <property type="term" value="P:tRNA modification"/>
    <property type="evidence" value="ECO:0007669"/>
    <property type="project" value="TreeGrafter"/>
</dbReference>
<gene>
    <name evidence="2" type="ORF">D9611_000136</name>
</gene>
<evidence type="ECO:0000313" key="3">
    <source>
        <dbReference type="Proteomes" id="UP000541558"/>
    </source>
</evidence>
<proteinExistence type="inferred from homology"/>
<dbReference type="GO" id="GO:0016787">
    <property type="term" value="F:hydrolase activity"/>
    <property type="evidence" value="ECO:0007669"/>
    <property type="project" value="UniProtKB-KW"/>
</dbReference>
<name>A0A8H5F7K3_9AGAR</name>
<dbReference type="OrthoDB" id="416777at2759"/>
<dbReference type="EC" id="3.2.2.-" evidence="1"/>
<evidence type="ECO:0000256" key="1">
    <source>
        <dbReference type="RuleBase" id="RU365002"/>
    </source>
</evidence>
<comment type="similarity">
    <text evidence="1">Belongs to the QNG1 protein family.</text>
</comment>
<dbReference type="AlphaFoldDB" id="A0A8H5F7K3"/>
<keyword evidence="3" id="KW-1185">Reference proteome</keyword>
<sequence>MSDIQLPASGSYVSSIRESSQKLCQASQISIRNESIERLLLSNAFKSTYDRLTTLPGVALPLNFASPLDELNLLSILALLSFGSSYDAPVREQTGHGAFNAIRALVFSMYITSTPSEGDHLSAEGMKAMSSSKVAELMGVNMHVEKPHDTIPGVVLGSLEGPVFDFVQLVTGVLHETGAVLLDAGYPNLGFLVVEALKEGEKAKSSAHPDADIDIVIERLARALPAFRDMTIVDGDPVYIFSKAIYLLNVIHTRFGSKSPSPFPVPGVQNLPISADGANSSLLLHLDILDLSLSPSMATISSSIVSDEATVKSLLDQSNEGAQAQVREGVLLDLQQAYRLRAAVVTACERFPEVAKNLLEGLTLDITVPRINVWLQSIQKERSDYRAFGAIVAKDHVFF</sequence>
<dbReference type="Proteomes" id="UP000541558">
    <property type="component" value="Unassembled WGS sequence"/>
</dbReference>
<dbReference type="PANTHER" id="PTHR21314:SF1">
    <property type="entry name" value="QUEUOSINE SALVAGE PROTEIN"/>
    <property type="match status" value="1"/>
</dbReference>
<reference evidence="2 3" key="1">
    <citation type="journal article" date="2020" name="ISME J.">
        <title>Uncovering the hidden diversity of litter-decomposition mechanisms in mushroom-forming fungi.</title>
        <authorList>
            <person name="Floudas D."/>
            <person name="Bentzer J."/>
            <person name="Ahren D."/>
            <person name="Johansson T."/>
            <person name="Persson P."/>
            <person name="Tunlid A."/>
        </authorList>
    </citation>
    <scope>NUCLEOTIDE SEQUENCE [LARGE SCALE GENOMIC DNA]</scope>
    <source>
        <strain evidence="2 3">CBS 175.51</strain>
    </source>
</reference>
<comment type="catalytic activity">
    <reaction evidence="1">
        <text>queuosine 5'-phosphate + H2O = queuine + D-ribose 5-phosphate</text>
        <dbReference type="Rhea" id="RHEA:75387"/>
        <dbReference type="ChEBI" id="CHEBI:15377"/>
        <dbReference type="ChEBI" id="CHEBI:17433"/>
        <dbReference type="ChEBI" id="CHEBI:78346"/>
        <dbReference type="ChEBI" id="CHEBI:194371"/>
    </reaction>
    <physiologicalReaction direction="left-to-right" evidence="1">
        <dbReference type="Rhea" id="RHEA:75388"/>
    </physiologicalReaction>
</comment>
<dbReference type="EMBL" id="JAACJK010000163">
    <property type="protein sequence ID" value="KAF5326128.1"/>
    <property type="molecule type" value="Genomic_DNA"/>
</dbReference>
<protein>
    <recommendedName>
        <fullName evidence="1">Queuosine 5'-phosphate N-glycosylase/hydrolase</fullName>
        <ecNumber evidence="1">3.2.2.-</ecNumber>
    </recommendedName>
    <alternativeName>
        <fullName evidence="1">Queuosine-nucleotide N-glycosylase/hydrolase</fullName>
    </alternativeName>
</protein>
<dbReference type="PANTHER" id="PTHR21314">
    <property type="entry name" value="QUEUOSINE 5'-PHOSPHATE N-GLYCOSYLASE_HYDROLASE-RELATED"/>
    <property type="match status" value="1"/>
</dbReference>
<comment type="function">
    <text evidence="1">Catalyzes the hydrolysis of queuosine 5'-phosphate, releasing the nucleobase queuine (q). Is required for salvage of queuine from exogenous queuosine (Q) that is imported and then converted to queuosine 5'-phosphate intracellularly.</text>
</comment>
<organism evidence="2 3">
    <name type="scientific">Ephemerocybe angulata</name>
    <dbReference type="NCBI Taxonomy" id="980116"/>
    <lineage>
        <taxon>Eukaryota</taxon>
        <taxon>Fungi</taxon>
        <taxon>Dikarya</taxon>
        <taxon>Basidiomycota</taxon>
        <taxon>Agaricomycotina</taxon>
        <taxon>Agaricomycetes</taxon>
        <taxon>Agaricomycetidae</taxon>
        <taxon>Agaricales</taxon>
        <taxon>Agaricineae</taxon>
        <taxon>Psathyrellaceae</taxon>
        <taxon>Ephemerocybe</taxon>
    </lineage>
</organism>